<keyword evidence="3 6" id="KW-0479">Metal-binding</keyword>
<keyword evidence="4 6" id="KW-0862">Zinc</keyword>
<accession>A0ABS4XBN1</accession>
<dbReference type="PROSITE" id="PS00059">
    <property type="entry name" value="ADH_ZINC"/>
    <property type="match status" value="1"/>
</dbReference>
<dbReference type="Gene3D" id="3.90.180.10">
    <property type="entry name" value="Medium-chain alcohol dehydrogenases, catalytic domain"/>
    <property type="match status" value="1"/>
</dbReference>
<dbReference type="InterPro" id="IPR013154">
    <property type="entry name" value="ADH-like_N"/>
</dbReference>
<evidence type="ECO:0000256" key="6">
    <source>
        <dbReference type="RuleBase" id="RU361277"/>
    </source>
</evidence>
<reference evidence="9 10" key="1">
    <citation type="submission" date="2021-03" db="EMBL/GenBank/DDBJ databases">
        <title>Sequencing the genomes of 1000 actinobacteria strains.</title>
        <authorList>
            <person name="Klenk H.-P."/>
        </authorList>
    </citation>
    <scope>NUCLEOTIDE SEQUENCE [LARGE SCALE GENOMIC DNA]</scope>
    <source>
        <strain evidence="9 10">DSM 15797</strain>
    </source>
</reference>
<organism evidence="9 10">
    <name type="scientific">Paeniglutamicibacter kerguelensis</name>
    <dbReference type="NCBI Taxonomy" id="254788"/>
    <lineage>
        <taxon>Bacteria</taxon>
        <taxon>Bacillati</taxon>
        <taxon>Actinomycetota</taxon>
        <taxon>Actinomycetes</taxon>
        <taxon>Micrococcales</taxon>
        <taxon>Micrococcaceae</taxon>
        <taxon>Paeniglutamicibacter</taxon>
    </lineage>
</organism>
<dbReference type="PANTHER" id="PTHR43161:SF26">
    <property type="entry name" value="GALACTITOL 1-PHOSPHATE 5-DEHYDROGENASE"/>
    <property type="match status" value="1"/>
</dbReference>
<comment type="cofactor">
    <cofactor evidence="1 6">
        <name>Zn(2+)</name>
        <dbReference type="ChEBI" id="CHEBI:29105"/>
    </cofactor>
</comment>
<evidence type="ECO:0000256" key="1">
    <source>
        <dbReference type="ARBA" id="ARBA00001947"/>
    </source>
</evidence>
<evidence type="ECO:0000259" key="7">
    <source>
        <dbReference type="Pfam" id="PF00107"/>
    </source>
</evidence>
<dbReference type="Pfam" id="PF00107">
    <property type="entry name" value="ADH_zinc_N"/>
    <property type="match status" value="1"/>
</dbReference>
<evidence type="ECO:0000256" key="4">
    <source>
        <dbReference type="ARBA" id="ARBA00022833"/>
    </source>
</evidence>
<keyword evidence="10" id="KW-1185">Reference proteome</keyword>
<feature type="domain" description="Alcohol dehydrogenase-like N-terminal" evidence="8">
    <location>
        <begin position="31"/>
        <end position="152"/>
    </location>
</feature>
<proteinExistence type="inferred from homology"/>
<dbReference type="EC" id="1.1.1.4" evidence="9"/>
<name>A0ABS4XBN1_9MICC</name>
<comment type="caution">
    <text evidence="9">The sequence shown here is derived from an EMBL/GenBank/DDBJ whole genome shotgun (WGS) entry which is preliminary data.</text>
</comment>
<evidence type="ECO:0000259" key="8">
    <source>
        <dbReference type="Pfam" id="PF08240"/>
    </source>
</evidence>
<protein>
    <submittedName>
        <fullName evidence="9">(R,R)-butanediol dehydrogenase/meso-butanediol dehydrogenase/diacetyl reductase</fullName>
        <ecNumber evidence="9">1.1.1.-</ecNumber>
        <ecNumber evidence="9">1.1.1.303</ecNumber>
        <ecNumber evidence="9">1.1.1.4</ecNumber>
    </submittedName>
</protein>
<dbReference type="Gene3D" id="3.40.50.720">
    <property type="entry name" value="NAD(P)-binding Rossmann-like Domain"/>
    <property type="match status" value="1"/>
</dbReference>
<sequence length="363" mass="38138">MTTKGQAVKAARFHAQKDIRIEEIPEPELRAGAVAIDVAWCGICGTDLHEYLEGPIFIPAPGHPHPLSHEEAPVTLGHEFSGTITALGEGVMDLAVGQNVVVEPYFTCGTCPQCKSGKYHLCEKMGFIGLAGGGGGLGEKVVVDKRWVHPIGDIPLDEAALIEPLSVGHHAVVRSGVVAGQVALVGGAGPIGLLTAAVLKGMGVTTIVSELSLARKDKAWESGVADHVLDPSKEDVKARVLEITGGLGADVAFECAGVNVVLDTLLDALKPTGVLVNVSIWGRPATVDMQKIVLKEIDLRGTIAYVRDHAEVIELVGSGKIDLKPFITGRIALEDLIDKGFDTLINHNETAVKIIVSPSGRGL</sequence>
<dbReference type="InterPro" id="IPR036291">
    <property type="entry name" value="NAD(P)-bd_dom_sf"/>
</dbReference>
<dbReference type="GO" id="GO:0052587">
    <property type="term" value="F:diacetyl reductase ((R)-acetoin forming) (NAD+) activity"/>
    <property type="evidence" value="ECO:0007669"/>
    <property type="project" value="UniProtKB-EC"/>
</dbReference>
<dbReference type="EMBL" id="JAGIOF010000001">
    <property type="protein sequence ID" value="MBP2385658.1"/>
    <property type="molecule type" value="Genomic_DNA"/>
</dbReference>
<dbReference type="Pfam" id="PF08240">
    <property type="entry name" value="ADH_N"/>
    <property type="match status" value="1"/>
</dbReference>
<keyword evidence="5 9" id="KW-0560">Oxidoreductase</keyword>
<comment type="similarity">
    <text evidence="2 6">Belongs to the zinc-containing alcohol dehydrogenase family.</text>
</comment>
<dbReference type="InterPro" id="IPR011032">
    <property type="entry name" value="GroES-like_sf"/>
</dbReference>
<evidence type="ECO:0000256" key="3">
    <source>
        <dbReference type="ARBA" id="ARBA00022723"/>
    </source>
</evidence>
<dbReference type="SUPFAM" id="SSF50129">
    <property type="entry name" value="GroES-like"/>
    <property type="match status" value="1"/>
</dbReference>
<gene>
    <name evidence="9" type="ORF">JOF47_001169</name>
</gene>
<dbReference type="InterPro" id="IPR013149">
    <property type="entry name" value="ADH-like_C"/>
</dbReference>
<feature type="domain" description="Alcohol dehydrogenase-like C-terminal" evidence="7">
    <location>
        <begin position="190"/>
        <end position="315"/>
    </location>
</feature>
<dbReference type="Proteomes" id="UP001296993">
    <property type="component" value="Unassembled WGS sequence"/>
</dbReference>
<dbReference type="PANTHER" id="PTHR43161">
    <property type="entry name" value="SORBITOL DEHYDROGENASE"/>
    <property type="match status" value="1"/>
</dbReference>
<dbReference type="GO" id="GO:0000721">
    <property type="term" value="F:(R,R)-butanediol dehydrogenase activity"/>
    <property type="evidence" value="ECO:0007669"/>
    <property type="project" value="UniProtKB-EC"/>
</dbReference>
<evidence type="ECO:0000313" key="9">
    <source>
        <dbReference type="EMBL" id="MBP2385658.1"/>
    </source>
</evidence>
<dbReference type="SUPFAM" id="SSF51735">
    <property type="entry name" value="NAD(P)-binding Rossmann-fold domains"/>
    <property type="match status" value="1"/>
</dbReference>
<dbReference type="CDD" id="cd08233">
    <property type="entry name" value="butanediol_DH_like"/>
    <property type="match status" value="1"/>
</dbReference>
<evidence type="ECO:0000256" key="5">
    <source>
        <dbReference type="ARBA" id="ARBA00023002"/>
    </source>
</evidence>
<dbReference type="EC" id="1.1.1.-" evidence="9"/>
<evidence type="ECO:0000313" key="10">
    <source>
        <dbReference type="Proteomes" id="UP001296993"/>
    </source>
</evidence>
<dbReference type="InterPro" id="IPR002328">
    <property type="entry name" value="ADH_Zn_CS"/>
</dbReference>
<dbReference type="EC" id="1.1.1.303" evidence="9"/>
<evidence type="ECO:0000256" key="2">
    <source>
        <dbReference type="ARBA" id="ARBA00008072"/>
    </source>
</evidence>